<evidence type="ECO:0000313" key="3">
    <source>
        <dbReference type="EMBL" id="KAF4365374.1"/>
    </source>
</evidence>
<evidence type="ECO:0008006" key="7">
    <source>
        <dbReference type="Google" id="ProtNLM"/>
    </source>
</evidence>
<dbReference type="Proteomes" id="UP000583929">
    <property type="component" value="Unassembled WGS sequence"/>
</dbReference>
<dbReference type="Pfam" id="PF03372">
    <property type="entry name" value="Exo_endo_phos"/>
    <property type="match status" value="1"/>
</dbReference>
<reference evidence="5 6" key="1">
    <citation type="journal article" date="2020" name="bioRxiv">
        <title>Sequence and annotation of 42 cannabis genomes reveals extensive copy number variation in cannabinoid synthesis and pathogen resistance genes.</title>
        <authorList>
            <person name="Mckernan K.J."/>
            <person name="Helbert Y."/>
            <person name="Kane L.T."/>
            <person name="Ebling H."/>
            <person name="Zhang L."/>
            <person name="Liu B."/>
            <person name="Eaton Z."/>
            <person name="Mclaughlin S."/>
            <person name="Kingan S."/>
            <person name="Baybayan P."/>
            <person name="Concepcion G."/>
            <person name="Jordan M."/>
            <person name="Riva A."/>
            <person name="Barbazuk W."/>
            <person name="Harkins T."/>
        </authorList>
    </citation>
    <scope>NUCLEOTIDE SEQUENCE [LARGE SCALE GENOMIC DNA]</scope>
    <source>
        <strain evidence="5 6">cv. Jamaican Lion 4</strain>
        <strain evidence="3">Father</strain>
        <strain evidence="4">Mother</strain>
        <tissue evidence="3">Leaf</tissue>
    </source>
</reference>
<dbReference type="GO" id="GO:0003824">
    <property type="term" value="F:catalytic activity"/>
    <property type="evidence" value="ECO:0007669"/>
    <property type="project" value="InterPro"/>
</dbReference>
<protein>
    <recommendedName>
        <fullName evidence="7">RNase H type-1 domain-containing protein</fullName>
    </recommendedName>
</protein>
<dbReference type="Gene3D" id="3.60.10.10">
    <property type="entry name" value="Endonuclease/exonuclease/phosphatase"/>
    <property type="match status" value="1"/>
</dbReference>
<keyword evidence="6" id="KW-1185">Reference proteome</keyword>
<accession>A0A7J6F3T4</accession>
<name>A0A7J6F3T4_CANSA</name>
<dbReference type="SUPFAM" id="SSF56219">
    <property type="entry name" value="DNase I-like"/>
    <property type="match status" value="1"/>
</dbReference>
<dbReference type="EMBL" id="JAATIP010000034">
    <property type="protein sequence ID" value="KAF4388549.1"/>
    <property type="molecule type" value="Genomic_DNA"/>
</dbReference>
<evidence type="ECO:0000313" key="4">
    <source>
        <dbReference type="EMBL" id="KAF4388549.1"/>
    </source>
</evidence>
<organism evidence="3 6">
    <name type="scientific">Cannabis sativa</name>
    <name type="common">Hemp</name>
    <name type="synonym">Marijuana</name>
    <dbReference type="NCBI Taxonomy" id="3483"/>
    <lineage>
        <taxon>Eukaryota</taxon>
        <taxon>Viridiplantae</taxon>
        <taxon>Streptophyta</taxon>
        <taxon>Embryophyta</taxon>
        <taxon>Tracheophyta</taxon>
        <taxon>Spermatophyta</taxon>
        <taxon>Magnoliopsida</taxon>
        <taxon>eudicotyledons</taxon>
        <taxon>Gunneridae</taxon>
        <taxon>Pentapetalae</taxon>
        <taxon>rosids</taxon>
        <taxon>fabids</taxon>
        <taxon>Rosales</taxon>
        <taxon>Cannabaceae</taxon>
        <taxon>Cannabis</taxon>
    </lineage>
</organism>
<evidence type="ECO:0000259" key="2">
    <source>
        <dbReference type="Pfam" id="PF13966"/>
    </source>
</evidence>
<dbReference type="EMBL" id="JAATIQ010000273">
    <property type="protein sequence ID" value="KAF4365374.1"/>
    <property type="molecule type" value="Genomic_DNA"/>
</dbReference>
<dbReference type="InterPro" id="IPR005135">
    <property type="entry name" value="Endo/exonuclease/phosphatase"/>
</dbReference>
<dbReference type="InterPro" id="IPR026960">
    <property type="entry name" value="RVT-Znf"/>
</dbReference>
<dbReference type="InterPro" id="IPR036691">
    <property type="entry name" value="Endo/exonu/phosph_ase_sf"/>
</dbReference>
<evidence type="ECO:0000313" key="5">
    <source>
        <dbReference type="Proteomes" id="UP000525078"/>
    </source>
</evidence>
<feature type="domain" description="Reverse transcriptase zinc-binding" evidence="2">
    <location>
        <begin position="404"/>
        <end position="491"/>
    </location>
</feature>
<evidence type="ECO:0000313" key="6">
    <source>
        <dbReference type="Proteomes" id="UP000583929"/>
    </source>
</evidence>
<dbReference type="Pfam" id="PF13966">
    <property type="entry name" value="zf-RVT"/>
    <property type="match status" value="1"/>
</dbReference>
<sequence>MEGIWFRLGFLNGAAVSSGASGGLALFWRRSWDIHVIESDFNKILVRFGGNGNTGDWVGCFTYAPPRRDARMVFWRDLCATMGSFTDPWIVMGDLNSVLSPDDKSGGRPVSRSEGQGLREFMFNLGAVDLESGSVLFTWTNGKDLDRLIRERLDRVVVSSSWLFLFKKVGVRNLPIHFSDHGAITLDTHMERENVVTPFRYLDAWSRDPDRRRVIEEAWREAIGGFHSFIPCQKLSFTAKALKVWNANVFGHCQTKIKALEKLLCEVQKRPPSNENAKDGRYLSLKAWDSLCKPKSCGGLGFRRAEDINFCLLAKFGWTLASKQTCLWKSILLDRYYHETAFGDSVLPSNASPVAKSIWATKDFIVKNSVWLIGREAKVKIGNHQWSGFDGDLIDSGFNPSGRFSLKSAYWALNNSRFEYKDDVCKRIWKTRIHERLKLFLWRLAQDVLPFGSKLASIFGPNIGRCMLCGLGEMDVVSHFVSGCDVTRSLWFSSLWGLRIQRFNLVGSREVVSLLLEPRFLNDCGGKILNEFFLYGAILYHKLWNVRNDIFHNKGVLSLAEVRKAIDLSFAEHKPLLNVGWDIESNQRGICAVRWGLPRPARMRCYVDFASARDDGAVAAVSYDVAGDIFVAVASKVRVHSVLQGELEAVRFGLNMAALLEVDVGTFFSDN</sequence>
<gene>
    <name evidence="4" type="ORF">F8388_012526</name>
    <name evidence="3" type="ORF">G4B88_014924</name>
</gene>
<dbReference type="PANTHER" id="PTHR33710">
    <property type="entry name" value="BNAC02G09200D PROTEIN"/>
    <property type="match status" value="1"/>
</dbReference>
<evidence type="ECO:0000259" key="1">
    <source>
        <dbReference type="Pfam" id="PF03372"/>
    </source>
</evidence>
<feature type="domain" description="Endonuclease/exonuclease/phosphatase" evidence="1">
    <location>
        <begin position="18"/>
        <end position="181"/>
    </location>
</feature>
<proteinExistence type="predicted"/>
<dbReference type="PANTHER" id="PTHR33710:SF77">
    <property type="entry name" value="DNASE I-LIKE SUPERFAMILY PROTEIN"/>
    <property type="match status" value="1"/>
</dbReference>
<dbReference type="AlphaFoldDB" id="A0A7J6F3T4"/>
<dbReference type="Proteomes" id="UP000525078">
    <property type="component" value="Unassembled WGS sequence"/>
</dbReference>
<comment type="caution">
    <text evidence="3">The sequence shown here is derived from an EMBL/GenBank/DDBJ whole genome shotgun (WGS) entry which is preliminary data.</text>
</comment>